<keyword evidence="17" id="KW-0687">Ribonucleoprotein</keyword>
<evidence type="ECO:0000256" key="9">
    <source>
        <dbReference type="ARBA" id="ARBA00022729"/>
    </source>
</evidence>
<dbReference type="EMBL" id="JAAGAX010000016">
    <property type="protein sequence ID" value="KAF2288204.1"/>
    <property type="molecule type" value="Genomic_DNA"/>
</dbReference>
<dbReference type="SUPFAM" id="SSF52058">
    <property type="entry name" value="L domain-like"/>
    <property type="match status" value="1"/>
</dbReference>
<keyword evidence="6" id="KW-0597">Phosphoprotein</keyword>
<evidence type="ECO:0000256" key="14">
    <source>
        <dbReference type="ARBA" id="ARBA00023170"/>
    </source>
</evidence>
<evidence type="ECO:0000256" key="20">
    <source>
        <dbReference type="SAM" id="MobiDB-lite"/>
    </source>
</evidence>
<sequence>MAKLSLLFELSCIFLILFPLFSPCLCCPQYQKEALLQFKFLLLGNTSLSRVKHPISESWNLSSDCCQWEQVTCDSKQHVTILNLSSLTSSLSQKSVVTSDVLTPLFHLQTLTSLDISVNDIHGQIPGVGFANLTELVELIMVENSFNGSIPPQFFSLRHLEKLDLGHNLIAGTLGSKLGNLSNLRELRLNDNLFHGQIPKQIGRLGELYLLDLGYNFFSMGIPTEIGNMSSSAYLYLSSNNLSGEIPSSMQKLEHLIELYLENNVLSGKIPPFMFLLKDIYSLVLSGNDFSGLLPDNFTEGVLILSQNELFGSLPRELAYLDRLQYLDLHDNNLTGEIPKNLGKLSELTVLDVSNNKFHGRIPNGPQMDRMNDPNSYVNNSGLCGMQIRIPCGKLPPEQTPIERKQEEKVSTFLHACEGDAVTKLTNEKIPYFNAPIFLQNKTQIGKVDEIFGPINESYFSIKMMEGIVATSYSPGDKFYIDPNKLLPLARFLPQPKGQAQAAARGGRGGSRGGSRGGGRGGGGFRGRGGPRGGRGGPPRGGARGGGFRGRGRS</sequence>
<dbReference type="Gene3D" id="3.80.10.10">
    <property type="entry name" value="Ribonuclease Inhibitor"/>
    <property type="match status" value="3"/>
</dbReference>
<dbReference type="FunFam" id="3.80.10.10:FF:000722">
    <property type="entry name" value="Leucine-rich repeat receptor-like protein kinase"/>
    <property type="match status" value="1"/>
</dbReference>
<comment type="function">
    <text evidence="19">Required for ribosome biogenesis. Part of a complex which catalyzes pseudouridylation of rRNA. This involves the isomerization of uridine such that the ribose is subsequently attached to C5, instead of the normal N1. Pseudouridine ('psi') residues may serve to stabilize the conformation of rRNAs.</text>
</comment>
<keyword evidence="5" id="KW-0698">rRNA processing</keyword>
<evidence type="ECO:0000256" key="4">
    <source>
        <dbReference type="ARBA" id="ARBA00022517"/>
    </source>
</evidence>
<evidence type="ECO:0000256" key="8">
    <source>
        <dbReference type="ARBA" id="ARBA00022692"/>
    </source>
</evidence>
<dbReference type="Pfam" id="PF00560">
    <property type="entry name" value="LRR_1"/>
    <property type="match status" value="5"/>
</dbReference>
<dbReference type="FunFam" id="3.80.10.10:FF:000383">
    <property type="entry name" value="Leucine-rich repeat receptor protein kinase EMS1"/>
    <property type="match status" value="2"/>
</dbReference>
<protein>
    <recommendedName>
        <fullName evidence="22">Leucine-rich repeat-containing N-terminal plant-type domain-containing protein</fullName>
    </recommendedName>
</protein>
<evidence type="ECO:0000259" key="22">
    <source>
        <dbReference type="Pfam" id="PF08263"/>
    </source>
</evidence>
<dbReference type="AlphaFoldDB" id="A0A6A6KIE3"/>
<evidence type="ECO:0000256" key="16">
    <source>
        <dbReference type="ARBA" id="ARBA00023242"/>
    </source>
</evidence>
<feature type="chain" id="PRO_5025508520" description="Leucine-rich repeat-containing N-terminal plant-type domain-containing protein" evidence="21">
    <location>
        <begin position="27"/>
        <end position="554"/>
    </location>
</feature>
<dbReference type="InterPro" id="IPR032675">
    <property type="entry name" value="LRR_dom_sf"/>
</dbReference>
<evidence type="ECO:0000256" key="10">
    <source>
        <dbReference type="ARBA" id="ARBA00022737"/>
    </source>
</evidence>
<dbReference type="SMART" id="SM00369">
    <property type="entry name" value="LRR_TYP"/>
    <property type="match status" value="4"/>
</dbReference>
<keyword evidence="7" id="KW-0433">Leucine-rich repeat</keyword>
<keyword evidence="10" id="KW-0677">Repeat</keyword>
<dbReference type="GO" id="GO:0006364">
    <property type="term" value="P:rRNA processing"/>
    <property type="evidence" value="ECO:0007669"/>
    <property type="project" value="UniProtKB-KW"/>
</dbReference>
<comment type="caution">
    <text evidence="23">The sequence shown here is derived from an EMBL/GenBank/DDBJ whole genome shotgun (WGS) entry which is preliminary data.</text>
</comment>
<dbReference type="InterPro" id="IPR013210">
    <property type="entry name" value="LRR_N_plant-typ"/>
</dbReference>
<dbReference type="Pfam" id="PF04410">
    <property type="entry name" value="Gar1"/>
    <property type="match status" value="1"/>
</dbReference>
<keyword evidence="4" id="KW-0690">Ribosome biogenesis</keyword>
<evidence type="ECO:0000313" key="23">
    <source>
        <dbReference type="EMBL" id="KAF2288204.1"/>
    </source>
</evidence>
<evidence type="ECO:0000256" key="11">
    <source>
        <dbReference type="ARBA" id="ARBA00022884"/>
    </source>
</evidence>
<keyword evidence="13" id="KW-0472">Membrane</keyword>
<evidence type="ECO:0000256" key="13">
    <source>
        <dbReference type="ARBA" id="ARBA00023136"/>
    </source>
</evidence>
<dbReference type="SUPFAM" id="SSF50447">
    <property type="entry name" value="Translation proteins"/>
    <property type="match status" value="1"/>
</dbReference>
<dbReference type="InterPro" id="IPR001611">
    <property type="entry name" value="Leu-rich_rpt"/>
</dbReference>
<evidence type="ECO:0000256" key="19">
    <source>
        <dbReference type="ARBA" id="ARBA00059623"/>
    </source>
</evidence>
<organism evidence="23 24">
    <name type="scientific">Hevea brasiliensis</name>
    <name type="common">Para rubber tree</name>
    <name type="synonym">Siphonia brasiliensis</name>
    <dbReference type="NCBI Taxonomy" id="3981"/>
    <lineage>
        <taxon>Eukaryota</taxon>
        <taxon>Viridiplantae</taxon>
        <taxon>Streptophyta</taxon>
        <taxon>Embryophyta</taxon>
        <taxon>Tracheophyta</taxon>
        <taxon>Spermatophyta</taxon>
        <taxon>Magnoliopsida</taxon>
        <taxon>eudicotyledons</taxon>
        <taxon>Gunneridae</taxon>
        <taxon>Pentapetalae</taxon>
        <taxon>rosids</taxon>
        <taxon>fabids</taxon>
        <taxon>Malpighiales</taxon>
        <taxon>Euphorbiaceae</taxon>
        <taxon>Crotonoideae</taxon>
        <taxon>Micrandreae</taxon>
        <taxon>Hevea</taxon>
    </lineage>
</organism>
<evidence type="ECO:0000256" key="5">
    <source>
        <dbReference type="ARBA" id="ARBA00022552"/>
    </source>
</evidence>
<keyword evidence="9 21" id="KW-0732">Signal</keyword>
<keyword evidence="16" id="KW-0539">Nucleus</keyword>
<gene>
    <name evidence="23" type="ORF">GH714_004979</name>
</gene>
<accession>A0A6A6KIE3</accession>
<keyword evidence="8" id="KW-0812">Transmembrane</keyword>
<evidence type="ECO:0000256" key="15">
    <source>
        <dbReference type="ARBA" id="ARBA00023180"/>
    </source>
</evidence>
<dbReference type="Proteomes" id="UP000467840">
    <property type="component" value="Chromosome 8"/>
</dbReference>
<evidence type="ECO:0000256" key="6">
    <source>
        <dbReference type="ARBA" id="ARBA00022553"/>
    </source>
</evidence>
<dbReference type="PANTHER" id="PTHR27000:SF290">
    <property type="entry name" value="LRR RECEPTOR-LIKE SERINE_THREONINE-PROTEIN KINASE RGI2"/>
    <property type="match status" value="1"/>
</dbReference>
<keyword evidence="24" id="KW-1185">Reference proteome</keyword>
<keyword evidence="11" id="KW-0694">RNA-binding</keyword>
<dbReference type="InterPro" id="IPR007504">
    <property type="entry name" value="H/ACA_rnp_Gar1/Naf1"/>
</dbReference>
<feature type="domain" description="Leucine-rich repeat-containing N-terminal plant-type" evidence="22">
    <location>
        <begin position="30"/>
        <end position="74"/>
    </location>
</feature>
<keyword evidence="14" id="KW-0675">Receptor</keyword>
<evidence type="ECO:0000313" key="24">
    <source>
        <dbReference type="Proteomes" id="UP000467840"/>
    </source>
</evidence>
<dbReference type="GO" id="GO:0003723">
    <property type="term" value="F:RNA binding"/>
    <property type="evidence" value="ECO:0007669"/>
    <property type="project" value="UniProtKB-KW"/>
</dbReference>
<evidence type="ECO:0000256" key="2">
    <source>
        <dbReference type="ARBA" id="ARBA00004479"/>
    </source>
</evidence>
<comment type="similarity">
    <text evidence="18">Belongs to the GAR1 family.</text>
</comment>
<feature type="signal peptide" evidence="21">
    <location>
        <begin position="1"/>
        <end position="26"/>
    </location>
</feature>
<comment type="subcellular location">
    <subcellularLocation>
        <location evidence="1">Cell membrane</location>
        <topology evidence="1">Single-pass membrane protein</topology>
    </subcellularLocation>
    <subcellularLocation>
        <location evidence="2">Membrane</location>
        <topology evidence="2">Single-pass type I membrane protein</topology>
    </subcellularLocation>
    <subcellularLocation>
        <location evidence="3">Nucleus</location>
        <location evidence="3">Nucleolus</location>
    </subcellularLocation>
</comment>
<evidence type="ECO:0000256" key="21">
    <source>
        <dbReference type="SAM" id="SignalP"/>
    </source>
</evidence>
<evidence type="ECO:0000256" key="3">
    <source>
        <dbReference type="ARBA" id="ARBA00004604"/>
    </source>
</evidence>
<dbReference type="GO" id="GO:0005886">
    <property type="term" value="C:plasma membrane"/>
    <property type="evidence" value="ECO:0007669"/>
    <property type="project" value="UniProtKB-SubCell"/>
</dbReference>
<evidence type="ECO:0000256" key="12">
    <source>
        <dbReference type="ARBA" id="ARBA00022989"/>
    </source>
</evidence>
<dbReference type="FunFam" id="2.40.10.230:FF:000001">
    <property type="entry name" value="H/ACA ribonucleoprotein complex subunit"/>
    <property type="match status" value="1"/>
</dbReference>
<keyword evidence="15" id="KW-0325">Glycoprotein</keyword>
<reference evidence="23 24" key="1">
    <citation type="journal article" date="2020" name="Mol. Plant">
        <title>The Chromosome-Based Rubber Tree Genome Provides New Insights into Spurge Genome Evolution and Rubber Biosynthesis.</title>
        <authorList>
            <person name="Liu J."/>
            <person name="Shi C."/>
            <person name="Shi C.C."/>
            <person name="Li W."/>
            <person name="Zhang Q.J."/>
            <person name="Zhang Y."/>
            <person name="Li K."/>
            <person name="Lu H.F."/>
            <person name="Shi C."/>
            <person name="Zhu S.T."/>
            <person name="Xiao Z.Y."/>
            <person name="Nan H."/>
            <person name="Yue Y."/>
            <person name="Zhu X.G."/>
            <person name="Wu Y."/>
            <person name="Hong X.N."/>
            <person name="Fan G.Y."/>
            <person name="Tong Y."/>
            <person name="Zhang D."/>
            <person name="Mao C.L."/>
            <person name="Liu Y.L."/>
            <person name="Hao S.J."/>
            <person name="Liu W.Q."/>
            <person name="Lv M.Q."/>
            <person name="Zhang H.B."/>
            <person name="Liu Y."/>
            <person name="Hu-Tang G.R."/>
            <person name="Wang J.P."/>
            <person name="Wang J.H."/>
            <person name="Sun Y.H."/>
            <person name="Ni S.B."/>
            <person name="Chen W.B."/>
            <person name="Zhang X.C."/>
            <person name="Jiao Y.N."/>
            <person name="Eichler E.E."/>
            <person name="Li G.H."/>
            <person name="Liu X."/>
            <person name="Gao L.Z."/>
        </authorList>
    </citation>
    <scope>NUCLEOTIDE SEQUENCE [LARGE SCALE GENOMIC DNA]</scope>
    <source>
        <strain evidence="24">cv. GT1</strain>
        <tissue evidence="23">Leaf</tissue>
    </source>
</reference>
<dbReference type="InterPro" id="IPR003591">
    <property type="entry name" value="Leu-rich_rpt_typical-subtyp"/>
</dbReference>
<dbReference type="GO" id="GO:0005730">
    <property type="term" value="C:nucleolus"/>
    <property type="evidence" value="ECO:0007669"/>
    <property type="project" value="UniProtKB-SubCell"/>
</dbReference>
<name>A0A6A6KIE3_HEVBR</name>
<dbReference type="Pfam" id="PF08263">
    <property type="entry name" value="LRRNT_2"/>
    <property type="match status" value="1"/>
</dbReference>
<feature type="compositionally biased region" description="Gly residues" evidence="20">
    <location>
        <begin position="506"/>
        <end position="554"/>
    </location>
</feature>
<dbReference type="InterPro" id="IPR038664">
    <property type="entry name" value="Gar1/Naf1_Cbf5-bd_sf"/>
</dbReference>
<evidence type="ECO:0000256" key="7">
    <source>
        <dbReference type="ARBA" id="ARBA00022614"/>
    </source>
</evidence>
<keyword evidence="12" id="KW-1133">Transmembrane helix</keyword>
<dbReference type="PANTHER" id="PTHR27000">
    <property type="entry name" value="LEUCINE-RICH REPEAT RECEPTOR-LIKE PROTEIN KINASE FAMILY PROTEIN-RELATED"/>
    <property type="match status" value="1"/>
</dbReference>
<dbReference type="GO" id="GO:0001522">
    <property type="term" value="P:pseudouridine synthesis"/>
    <property type="evidence" value="ECO:0007669"/>
    <property type="project" value="InterPro"/>
</dbReference>
<proteinExistence type="inferred from homology"/>
<evidence type="ECO:0000256" key="17">
    <source>
        <dbReference type="ARBA" id="ARBA00023274"/>
    </source>
</evidence>
<feature type="region of interest" description="Disordered" evidence="20">
    <location>
        <begin position="497"/>
        <end position="554"/>
    </location>
</feature>
<dbReference type="InterPro" id="IPR009000">
    <property type="entry name" value="Transl_B-barrel_sf"/>
</dbReference>
<dbReference type="GO" id="GO:1990904">
    <property type="term" value="C:ribonucleoprotein complex"/>
    <property type="evidence" value="ECO:0007669"/>
    <property type="project" value="UniProtKB-KW"/>
</dbReference>
<dbReference type="Gene3D" id="2.40.10.230">
    <property type="entry name" value="Probable tRNA pseudouridine synthase domain"/>
    <property type="match status" value="1"/>
</dbReference>
<evidence type="ECO:0000256" key="18">
    <source>
        <dbReference type="ARBA" id="ARBA00038293"/>
    </source>
</evidence>
<evidence type="ECO:0000256" key="1">
    <source>
        <dbReference type="ARBA" id="ARBA00004162"/>
    </source>
</evidence>